<proteinExistence type="predicted"/>
<evidence type="ECO:0000313" key="2">
    <source>
        <dbReference type="EMBL" id="JAE31145.1"/>
    </source>
</evidence>
<keyword evidence="1" id="KW-0812">Transmembrane</keyword>
<keyword evidence="1" id="KW-1133">Transmembrane helix</keyword>
<name>A0A0A9H1R8_ARUDO</name>
<accession>A0A0A9H1R8</accession>
<feature type="transmembrane region" description="Helical" evidence="1">
    <location>
        <begin position="12"/>
        <end position="33"/>
    </location>
</feature>
<reference evidence="2" key="1">
    <citation type="submission" date="2014-09" db="EMBL/GenBank/DDBJ databases">
        <authorList>
            <person name="Magalhaes I.L.F."/>
            <person name="Oliveira U."/>
            <person name="Santos F.R."/>
            <person name="Vidigal T.H.D.A."/>
            <person name="Brescovit A.D."/>
            <person name="Santos A.J."/>
        </authorList>
    </citation>
    <scope>NUCLEOTIDE SEQUENCE</scope>
    <source>
        <tissue evidence="2">Shoot tissue taken approximately 20 cm above the soil surface</tissue>
    </source>
</reference>
<protein>
    <submittedName>
        <fullName evidence="2">Uncharacterized protein</fullName>
    </submittedName>
</protein>
<sequence>MVLQTSTWHKFIYQLSLIILNAVTNQFYQVFMLQVPKKADLRHPLFVSL</sequence>
<reference evidence="2" key="2">
    <citation type="journal article" date="2015" name="Data Brief">
        <title>Shoot transcriptome of the giant reed, Arundo donax.</title>
        <authorList>
            <person name="Barrero R.A."/>
            <person name="Guerrero F.D."/>
            <person name="Moolhuijzen P."/>
            <person name="Goolsby J.A."/>
            <person name="Tidwell J."/>
            <person name="Bellgard S.E."/>
            <person name="Bellgard M.I."/>
        </authorList>
    </citation>
    <scope>NUCLEOTIDE SEQUENCE</scope>
    <source>
        <tissue evidence="2">Shoot tissue taken approximately 20 cm above the soil surface</tissue>
    </source>
</reference>
<evidence type="ECO:0000256" key="1">
    <source>
        <dbReference type="SAM" id="Phobius"/>
    </source>
</evidence>
<dbReference type="EMBL" id="GBRH01166751">
    <property type="protein sequence ID" value="JAE31145.1"/>
    <property type="molecule type" value="Transcribed_RNA"/>
</dbReference>
<keyword evidence="1" id="KW-0472">Membrane</keyword>
<organism evidence="2">
    <name type="scientific">Arundo donax</name>
    <name type="common">Giant reed</name>
    <name type="synonym">Donax arundinaceus</name>
    <dbReference type="NCBI Taxonomy" id="35708"/>
    <lineage>
        <taxon>Eukaryota</taxon>
        <taxon>Viridiplantae</taxon>
        <taxon>Streptophyta</taxon>
        <taxon>Embryophyta</taxon>
        <taxon>Tracheophyta</taxon>
        <taxon>Spermatophyta</taxon>
        <taxon>Magnoliopsida</taxon>
        <taxon>Liliopsida</taxon>
        <taxon>Poales</taxon>
        <taxon>Poaceae</taxon>
        <taxon>PACMAD clade</taxon>
        <taxon>Arundinoideae</taxon>
        <taxon>Arundineae</taxon>
        <taxon>Arundo</taxon>
    </lineage>
</organism>
<dbReference type="AlphaFoldDB" id="A0A0A9H1R8"/>